<dbReference type="InterPro" id="IPR000215">
    <property type="entry name" value="Serpin_fam"/>
</dbReference>
<dbReference type="GeneID" id="90542235"/>
<dbReference type="GO" id="GO:0004867">
    <property type="term" value="F:serine-type endopeptidase inhibitor activity"/>
    <property type="evidence" value="ECO:0007669"/>
    <property type="project" value="InterPro"/>
</dbReference>
<dbReference type="PANTHER" id="PTHR11461:SF372">
    <property type="entry name" value="ACCESSORY GLAND PROTEIN ACP76A-RELATED"/>
    <property type="match status" value="1"/>
</dbReference>
<feature type="domain" description="Serpin" evidence="2">
    <location>
        <begin position="93"/>
        <end position="435"/>
    </location>
</feature>
<dbReference type="RefSeq" id="XP_065330549.1">
    <property type="nucleotide sequence ID" value="XM_065474477.1"/>
</dbReference>
<dbReference type="Pfam" id="PF00079">
    <property type="entry name" value="Serpin"/>
    <property type="match status" value="1"/>
</dbReference>
<dbReference type="CDD" id="cd00172">
    <property type="entry name" value="serpin"/>
    <property type="match status" value="1"/>
</dbReference>
<protein>
    <submittedName>
        <fullName evidence="3">Serpin-type proteinase inhibitor 23</fullName>
    </submittedName>
</protein>
<comment type="similarity">
    <text evidence="1">Belongs to the serpin family.</text>
</comment>
<keyword evidence="4" id="KW-1185">Reference proteome</keyword>
<dbReference type="InterPro" id="IPR036186">
    <property type="entry name" value="Serpin_sf"/>
</dbReference>
<dbReference type="Proteomes" id="UP001334084">
    <property type="component" value="Chromosome 8"/>
</dbReference>
<gene>
    <name evidence="3" type="ORF">VNE69_08159</name>
</gene>
<accession>A0AAX4JEP8</accession>
<dbReference type="SMART" id="SM00093">
    <property type="entry name" value="SERPIN"/>
    <property type="match status" value="1"/>
</dbReference>
<evidence type="ECO:0000256" key="1">
    <source>
        <dbReference type="RuleBase" id="RU000411"/>
    </source>
</evidence>
<organism evidence="3 4">
    <name type="scientific">Vairimorpha necatrix</name>
    <dbReference type="NCBI Taxonomy" id="6039"/>
    <lineage>
        <taxon>Eukaryota</taxon>
        <taxon>Fungi</taxon>
        <taxon>Fungi incertae sedis</taxon>
        <taxon>Microsporidia</taxon>
        <taxon>Nosematidae</taxon>
        <taxon>Vairimorpha</taxon>
    </lineage>
</organism>
<dbReference type="SUPFAM" id="SSF56574">
    <property type="entry name" value="Serpins"/>
    <property type="match status" value="1"/>
</dbReference>
<dbReference type="EMBL" id="CP142733">
    <property type="protein sequence ID" value="WUR04404.1"/>
    <property type="molecule type" value="Genomic_DNA"/>
</dbReference>
<dbReference type="InterPro" id="IPR042185">
    <property type="entry name" value="Serpin_sf_2"/>
</dbReference>
<name>A0AAX4JEP8_9MICR</name>
<dbReference type="InterPro" id="IPR042178">
    <property type="entry name" value="Serpin_sf_1"/>
</dbReference>
<dbReference type="GO" id="GO:0005615">
    <property type="term" value="C:extracellular space"/>
    <property type="evidence" value="ECO:0007669"/>
    <property type="project" value="InterPro"/>
</dbReference>
<dbReference type="InterPro" id="IPR023796">
    <property type="entry name" value="Serpin_dom"/>
</dbReference>
<evidence type="ECO:0000259" key="2">
    <source>
        <dbReference type="SMART" id="SM00093"/>
    </source>
</evidence>
<proteinExistence type="inferred from homology"/>
<dbReference type="Gene3D" id="2.30.39.10">
    <property type="entry name" value="Alpha-1-antitrypsin, domain 1"/>
    <property type="match status" value="1"/>
</dbReference>
<reference evidence="3" key="1">
    <citation type="journal article" date="2024" name="BMC Genomics">
        <title>Functional annotation of a divergent genome using sequence and structure-based similarity.</title>
        <authorList>
            <person name="Svedberg D."/>
            <person name="Winiger R.R."/>
            <person name="Berg A."/>
            <person name="Sharma H."/>
            <person name="Tellgren-Roth C."/>
            <person name="Debrunner-Vossbrinck B.A."/>
            <person name="Vossbrinck C.R."/>
            <person name="Barandun J."/>
        </authorList>
    </citation>
    <scope>NUCLEOTIDE SEQUENCE</scope>
    <source>
        <strain evidence="3">Illinois isolate</strain>
    </source>
</reference>
<dbReference type="PANTHER" id="PTHR11461">
    <property type="entry name" value="SERINE PROTEASE INHIBITOR, SERPIN"/>
    <property type="match status" value="1"/>
</dbReference>
<dbReference type="KEGG" id="vnx:VNE69_08159"/>
<dbReference type="Gene3D" id="3.30.497.10">
    <property type="entry name" value="Antithrombin, subunit I, domain 2"/>
    <property type="match status" value="1"/>
</dbReference>
<evidence type="ECO:0000313" key="4">
    <source>
        <dbReference type="Proteomes" id="UP001334084"/>
    </source>
</evidence>
<sequence>MTFNLFSYKFNNTFDPMKSLYCTKVMVLCDFSILYFYNEIRNTTGCVDIIKARSGYKLGIRVEIFERMKCKTLNMDYMFGFRFIGPFDNAILNSIFLNAADSYKSDIFSPYSFCVVFCVLLQITEGNTKKSLLKIIESSGLTLDDSFYKDMSKNFKSLVSECTQIGINNFLCHDQNVKIDVLLKKTNKQFNVEEVIIDFKENYNAIEVVGDVISDKTCNLFSNFFSPKVVKPLYLINTVYFKGAWLNQFNSKDTSFKNFYNNTNTCKVPMMKQKGVFKYIYADGLNFLRIDLKGCIDSLCLIIVLPDTDIYISELLYVIYQSEFKRLITGECSSYNVDLEMPKFKIETECNLNNVFKKFLESDLMDKDLDLGVESKSLESTKINVRQETVIEFTESGICTNVKYSKNKSTIIGTKNIYYHCNRPFVFFLFDTRYPLIEDFEGLLISAFPILVGRYTGQ</sequence>
<evidence type="ECO:0000313" key="3">
    <source>
        <dbReference type="EMBL" id="WUR04404.1"/>
    </source>
</evidence>
<dbReference type="AlphaFoldDB" id="A0AAX4JEP8"/>